<sequence>MNKSSKVKFAQDQLGILWNCSPHLFNENKNVFIKSNDTFFNIITFGKNAVIKADPLIYEWCIKNFSKTPARYIIDRENLFAIEAKLREFGKMLGGEQVRYLYLDNNKPIPKPCDYEYRLFDKDNIKDLYDNKDFSNALNFRNDVIAFGAYKENQLVALAGADDTMGKLWQIGIDTLPKHRNKGLAAYLVKTLADEIEKCGMMPFYTTWSPNIASTTVALNTGFFPIWVSYVAQDISET</sequence>
<protein>
    <submittedName>
        <fullName evidence="1">Uncharacterized protein</fullName>
    </submittedName>
</protein>
<dbReference type="RefSeq" id="WP_183278032.1">
    <property type="nucleotide sequence ID" value="NZ_BLZR01000001.1"/>
</dbReference>
<dbReference type="Pfam" id="PF12746">
    <property type="entry name" value="GNAT_acetyltran"/>
    <property type="match status" value="1"/>
</dbReference>
<dbReference type="Proteomes" id="UP000580568">
    <property type="component" value="Unassembled WGS sequence"/>
</dbReference>
<dbReference type="InterPro" id="IPR027365">
    <property type="entry name" value="GNAT_acetyltra_YdfB-like"/>
</dbReference>
<dbReference type="EMBL" id="BLZR01000001">
    <property type="protein sequence ID" value="GFP76616.1"/>
    <property type="molecule type" value="Genomic_DNA"/>
</dbReference>
<dbReference type="AlphaFoldDB" id="A0A6V8SIQ2"/>
<dbReference type="Gene3D" id="3.40.630.30">
    <property type="match status" value="1"/>
</dbReference>
<dbReference type="InterPro" id="IPR016181">
    <property type="entry name" value="Acyl_CoA_acyltransferase"/>
</dbReference>
<accession>A0A6V8SIQ2</accession>
<evidence type="ECO:0000313" key="1">
    <source>
        <dbReference type="EMBL" id="GFP76616.1"/>
    </source>
</evidence>
<proteinExistence type="predicted"/>
<comment type="caution">
    <text evidence="1">The sequence shown here is derived from an EMBL/GenBank/DDBJ whole genome shotgun (WGS) entry which is preliminary data.</text>
</comment>
<gene>
    <name evidence="1" type="ORF">bsdtw1_02719</name>
</gene>
<evidence type="ECO:0000313" key="2">
    <source>
        <dbReference type="Proteomes" id="UP000580568"/>
    </source>
</evidence>
<reference evidence="1 2" key="1">
    <citation type="submission" date="2020-07" db="EMBL/GenBank/DDBJ databases">
        <title>A new beta-1,3-glucan-decomposing anaerobic bacterium isolated from anoxic soil subjected to biological soil disinfestation.</title>
        <authorList>
            <person name="Ueki A."/>
            <person name="Tonouchi A."/>
        </authorList>
    </citation>
    <scope>NUCLEOTIDE SEQUENCE [LARGE SCALE GENOMIC DNA]</scope>
    <source>
        <strain evidence="1 2">TW1</strain>
    </source>
</reference>
<keyword evidence="2" id="KW-1185">Reference proteome</keyword>
<dbReference type="CDD" id="cd04301">
    <property type="entry name" value="NAT_SF"/>
    <property type="match status" value="1"/>
</dbReference>
<name>A0A6V8SIQ2_9CLOT</name>
<dbReference type="SUPFAM" id="SSF55729">
    <property type="entry name" value="Acyl-CoA N-acyltransferases (Nat)"/>
    <property type="match status" value="1"/>
</dbReference>
<organism evidence="1 2">
    <name type="scientific">Clostridium fungisolvens</name>
    <dbReference type="NCBI Taxonomy" id="1604897"/>
    <lineage>
        <taxon>Bacteria</taxon>
        <taxon>Bacillati</taxon>
        <taxon>Bacillota</taxon>
        <taxon>Clostridia</taxon>
        <taxon>Eubacteriales</taxon>
        <taxon>Clostridiaceae</taxon>
        <taxon>Clostridium</taxon>
    </lineage>
</organism>